<dbReference type="Proteomes" id="UP001221597">
    <property type="component" value="Chromosome"/>
</dbReference>
<proteinExistence type="predicted"/>
<sequence length="169" mass="19351">MNKLFGVVMMKLIREEVNNKISRILKLDDTEKFLHELQTYLSSKSIEKIDLSFYKDIRMLNMELSKLSPDEKRLLQIKVTALITYLDEVNKIHFPSPFIIGVFTAVISLLLGVMIKDIAAFPVWTVSSVVICFVLFIPGISWINLIQSGKDAEIKQVLTTLYSLLDIQN</sequence>
<organism evidence="2 3">
    <name type="scientific">Halobacillus naozhouensis</name>
    <dbReference type="NCBI Taxonomy" id="554880"/>
    <lineage>
        <taxon>Bacteria</taxon>
        <taxon>Bacillati</taxon>
        <taxon>Bacillota</taxon>
        <taxon>Bacilli</taxon>
        <taxon>Bacillales</taxon>
        <taxon>Bacillaceae</taxon>
        <taxon>Halobacillus</taxon>
    </lineage>
</organism>
<keyword evidence="1" id="KW-0812">Transmembrane</keyword>
<keyword evidence="3" id="KW-1185">Reference proteome</keyword>
<keyword evidence="1" id="KW-0472">Membrane</keyword>
<dbReference type="RefSeq" id="WP_283075031.1">
    <property type="nucleotide sequence ID" value="NZ_CP121671.1"/>
</dbReference>
<gene>
    <name evidence="2" type="ORF">P9989_11310</name>
</gene>
<protein>
    <submittedName>
        <fullName evidence="2">Uncharacterized protein</fullName>
    </submittedName>
</protein>
<feature type="transmembrane region" description="Helical" evidence="1">
    <location>
        <begin position="98"/>
        <end position="115"/>
    </location>
</feature>
<reference evidence="2 3" key="1">
    <citation type="submission" date="2023-04" db="EMBL/GenBank/DDBJ databases">
        <title>Genome sequence of Halobacillus naozhouensis KACC 21980.</title>
        <authorList>
            <person name="Kim S."/>
            <person name="Heo J."/>
            <person name="Kwon S.-W."/>
        </authorList>
    </citation>
    <scope>NUCLEOTIDE SEQUENCE [LARGE SCALE GENOMIC DNA]</scope>
    <source>
        <strain evidence="2 3">KCTC 13234</strain>
    </source>
</reference>
<name>A0ABY8IT92_9BACI</name>
<evidence type="ECO:0000313" key="2">
    <source>
        <dbReference type="EMBL" id="WFT73000.1"/>
    </source>
</evidence>
<dbReference type="EMBL" id="CP121671">
    <property type="protein sequence ID" value="WFT73000.1"/>
    <property type="molecule type" value="Genomic_DNA"/>
</dbReference>
<accession>A0ABY8IT92</accession>
<keyword evidence="1" id="KW-1133">Transmembrane helix</keyword>
<feature type="transmembrane region" description="Helical" evidence="1">
    <location>
        <begin position="121"/>
        <end position="145"/>
    </location>
</feature>
<evidence type="ECO:0000313" key="3">
    <source>
        <dbReference type="Proteomes" id="UP001221597"/>
    </source>
</evidence>
<evidence type="ECO:0000256" key="1">
    <source>
        <dbReference type="SAM" id="Phobius"/>
    </source>
</evidence>